<keyword evidence="2 6" id="KW-0479">Metal-binding</keyword>
<accession>A0A1I7NHY3</accession>
<comment type="cofactor">
    <cofactor evidence="6 7">
        <name>Mg(2+)</name>
        <dbReference type="ChEBI" id="CHEBI:18420"/>
    </cofactor>
    <text evidence="6 7">Binds 1 Mg(2+) ion per subunit.</text>
</comment>
<feature type="active site" description="Proton acceptor; specific for (R)-substrate epimerization" evidence="5">
    <location>
        <position position="163"/>
    </location>
</feature>
<feature type="domain" description="Mandelate racemase/muconate lactonizing enzyme C-terminal" evidence="8">
    <location>
        <begin position="145"/>
        <end position="228"/>
    </location>
</feature>
<protein>
    <recommendedName>
        <fullName evidence="7">Dipeptide epimerase</fullName>
        <ecNumber evidence="7">5.1.1.-</ecNumber>
    </recommendedName>
</protein>
<evidence type="ECO:0000256" key="5">
    <source>
        <dbReference type="PIRSR" id="PIRSR634603-1"/>
    </source>
</evidence>
<dbReference type="Pfam" id="PF13378">
    <property type="entry name" value="MR_MLE_C"/>
    <property type="match status" value="1"/>
</dbReference>
<evidence type="ECO:0000256" key="6">
    <source>
        <dbReference type="PIRSR" id="PIRSR634603-3"/>
    </source>
</evidence>
<evidence type="ECO:0000256" key="2">
    <source>
        <dbReference type="ARBA" id="ARBA00022723"/>
    </source>
</evidence>
<dbReference type="InterPro" id="IPR034593">
    <property type="entry name" value="DgoD-like"/>
</dbReference>
<evidence type="ECO:0000256" key="1">
    <source>
        <dbReference type="ARBA" id="ARBA00008031"/>
    </source>
</evidence>
<reference evidence="10" key="1">
    <citation type="submission" date="2016-10" db="EMBL/GenBank/DDBJ databases">
        <authorList>
            <person name="Varghese N."/>
            <person name="Submissions S."/>
        </authorList>
    </citation>
    <scope>NUCLEOTIDE SEQUENCE [LARGE SCALE GENOMIC DNA]</scope>
    <source>
        <strain evidence="10">DSM 14807</strain>
    </source>
</reference>
<dbReference type="InterPro" id="IPR036849">
    <property type="entry name" value="Enolase-like_C_sf"/>
</dbReference>
<keyword evidence="3 6" id="KW-0460">Magnesium</keyword>
<evidence type="ECO:0000313" key="9">
    <source>
        <dbReference type="EMBL" id="SFV34257.1"/>
    </source>
</evidence>
<keyword evidence="10" id="KW-1185">Reference proteome</keyword>
<dbReference type="GO" id="GO:0016855">
    <property type="term" value="F:racemase and epimerase activity, acting on amino acids and derivatives"/>
    <property type="evidence" value="ECO:0007669"/>
    <property type="project" value="UniProtKB-UniRule"/>
</dbReference>
<evidence type="ECO:0000256" key="7">
    <source>
        <dbReference type="RuleBase" id="RU366006"/>
    </source>
</evidence>
<dbReference type="InterPro" id="IPR034603">
    <property type="entry name" value="Dipeptide_epimerase"/>
</dbReference>
<dbReference type="SMART" id="SM00922">
    <property type="entry name" value="MR_MLE"/>
    <property type="match status" value="1"/>
</dbReference>
<dbReference type="CDD" id="cd03319">
    <property type="entry name" value="L-Ala-DL-Glu_epimerase"/>
    <property type="match status" value="1"/>
</dbReference>
<dbReference type="Proteomes" id="UP000199537">
    <property type="component" value="Unassembled WGS sequence"/>
</dbReference>
<proteinExistence type="inferred from homology"/>
<gene>
    <name evidence="9" type="ORF">SAMN05660895_1946</name>
</gene>
<feature type="active site" description="Proton acceptor; specific for (S)-substrate epimerization" evidence="5">
    <location>
        <position position="260"/>
    </location>
</feature>
<dbReference type="InterPro" id="IPR013342">
    <property type="entry name" value="Mandelate_racemase_C"/>
</dbReference>
<dbReference type="Gene3D" id="3.20.20.120">
    <property type="entry name" value="Enolase-like C-terminal domain"/>
    <property type="match status" value="1"/>
</dbReference>
<dbReference type="SUPFAM" id="SSF51604">
    <property type="entry name" value="Enolase C-terminal domain-like"/>
    <property type="match status" value="1"/>
</dbReference>
<dbReference type="InterPro" id="IPR029017">
    <property type="entry name" value="Enolase-like_N"/>
</dbReference>
<dbReference type="InterPro" id="IPR029065">
    <property type="entry name" value="Enolase_C-like"/>
</dbReference>
<dbReference type="SUPFAM" id="SSF54826">
    <property type="entry name" value="Enolase N-terminal domain-like"/>
    <property type="match status" value="1"/>
</dbReference>
<dbReference type="EC" id="5.1.1.-" evidence="7"/>
<dbReference type="SFLD" id="SFLDS00001">
    <property type="entry name" value="Enolase"/>
    <property type="match status" value="1"/>
</dbReference>
<feature type="binding site" evidence="6">
    <location>
        <position position="213"/>
    </location>
    <ligand>
        <name>Mg(2+)</name>
        <dbReference type="ChEBI" id="CHEBI:18420"/>
    </ligand>
</feature>
<dbReference type="RefSeq" id="WP_092460133.1">
    <property type="nucleotide sequence ID" value="NZ_FPCJ01000001.1"/>
</dbReference>
<comment type="similarity">
    <text evidence="1 7">Belongs to the mandelate racemase/muconate lactonizing enzyme family.</text>
</comment>
<dbReference type="SFLD" id="SFLDG00180">
    <property type="entry name" value="muconate_cycloisomerase"/>
    <property type="match status" value="1"/>
</dbReference>
<dbReference type="AlphaFoldDB" id="A0A1I7NHY3"/>
<evidence type="ECO:0000259" key="8">
    <source>
        <dbReference type="SMART" id="SM00922"/>
    </source>
</evidence>
<feature type="binding site" evidence="6">
    <location>
        <position position="238"/>
    </location>
    <ligand>
        <name>Mg(2+)</name>
        <dbReference type="ChEBI" id="CHEBI:18420"/>
    </ligand>
</feature>
<dbReference type="Pfam" id="PF02746">
    <property type="entry name" value="MR_MLE_N"/>
    <property type="match status" value="1"/>
</dbReference>
<evidence type="ECO:0000313" key="10">
    <source>
        <dbReference type="Proteomes" id="UP000199537"/>
    </source>
</evidence>
<dbReference type="PANTHER" id="PTHR48080">
    <property type="entry name" value="D-GALACTONATE DEHYDRATASE-RELATED"/>
    <property type="match status" value="1"/>
</dbReference>
<organism evidence="9 10">
    <name type="scientific">Thermoflavifilum thermophilum</name>
    <dbReference type="NCBI Taxonomy" id="1393122"/>
    <lineage>
        <taxon>Bacteria</taxon>
        <taxon>Pseudomonadati</taxon>
        <taxon>Bacteroidota</taxon>
        <taxon>Chitinophagia</taxon>
        <taxon>Chitinophagales</taxon>
        <taxon>Chitinophagaceae</taxon>
        <taxon>Thermoflavifilum</taxon>
    </lineage>
</organism>
<dbReference type="PANTHER" id="PTHR48080:SF3">
    <property type="entry name" value="ENOLASE SUPERFAMILY MEMBER DDB_G0284701"/>
    <property type="match status" value="1"/>
</dbReference>
<dbReference type="STRING" id="1393122.SAMN05660895_1946"/>
<keyword evidence="4 7" id="KW-0413">Isomerase</keyword>
<evidence type="ECO:0000256" key="3">
    <source>
        <dbReference type="ARBA" id="ARBA00022842"/>
    </source>
</evidence>
<dbReference type="GO" id="GO:0000287">
    <property type="term" value="F:magnesium ion binding"/>
    <property type="evidence" value="ECO:0007669"/>
    <property type="project" value="UniProtKB-ARBA"/>
</dbReference>
<dbReference type="EMBL" id="FPCJ01000001">
    <property type="protein sequence ID" value="SFV34257.1"/>
    <property type="molecule type" value="Genomic_DNA"/>
</dbReference>
<sequence>MAKLELFPVVVPFEYDFTISRHSKRVQPLLIVAYTRDGITGYGETAENAYYQVQLRDLVALLQSMQEFIEQTSFTDPDIWWAQLKHALHEKCKHHSHLLYFALCAVDMALWDWYARKHQKPLYRFWCNEPVPRPETDYTIGIDKPEVMLQKMQAHPWPVYKIKVGTKEDIQILTTIRKHTNARIRIDANAGWSLDQLSTYYPLCRNLQVECIEQPLPAAENALLDGFPVDPALPLMADESCVTENDVITCARYFQGINIKLTKCGGITPALRMIRQARALQLQIMIGSMNESIVGTSVAAHLLPLVDEADLDGPLLLKAPIANGIRYENGKIQYANAPGSGVELLPAIHEYLIPDRIS</sequence>
<feature type="binding site" evidence="6">
    <location>
        <position position="187"/>
    </location>
    <ligand>
        <name>Mg(2+)</name>
        <dbReference type="ChEBI" id="CHEBI:18420"/>
    </ligand>
</feature>
<name>A0A1I7NHY3_9BACT</name>
<dbReference type="OrthoDB" id="9775391at2"/>
<dbReference type="InterPro" id="IPR013341">
    <property type="entry name" value="Mandelate_racemase_N_dom"/>
</dbReference>
<dbReference type="Gene3D" id="3.30.390.10">
    <property type="entry name" value="Enolase-like, N-terminal domain"/>
    <property type="match status" value="1"/>
</dbReference>
<evidence type="ECO:0000256" key="4">
    <source>
        <dbReference type="ARBA" id="ARBA00023235"/>
    </source>
</evidence>